<dbReference type="Gene3D" id="3.40.50.360">
    <property type="match status" value="1"/>
</dbReference>
<dbReference type="GeneID" id="83058563"/>
<dbReference type="KEGG" id="cpor:BED41_11970"/>
<proteinExistence type="predicted"/>
<keyword evidence="5" id="KW-1185">Reference proteome</keyword>
<evidence type="ECO:0000259" key="3">
    <source>
        <dbReference type="Pfam" id="PF03358"/>
    </source>
</evidence>
<dbReference type="Proteomes" id="UP000093044">
    <property type="component" value="Chromosome"/>
</dbReference>
<gene>
    <name evidence="4" type="ORF">BED41_11970</name>
</gene>
<dbReference type="InterPro" id="IPR029039">
    <property type="entry name" value="Flavoprotein-like_sf"/>
</dbReference>
<sequence length="222" mass="25299">MKIYILDGGPRKDGNTAAMCESFARGAAEAGAESERVRLFDYSYTGCRSCFACKARGGPSYGRCGWRDGIYELLDSVAHADGVVFASPVYFGTITPQLHAFIERLFFPFVVYDKKYSVIAPKRPETAVIYTMNVKEPVLTKDYIGEANSGPLGFFERYVTRVYKRPERICAFNTYQFSDYGKFVADGWDEREKAEWRERELPRELREAFEAGKRMAEKIKKG</sequence>
<keyword evidence="1" id="KW-0285">Flavoprotein</keyword>
<dbReference type="GO" id="GO:0016491">
    <property type="term" value="F:oxidoreductase activity"/>
    <property type="evidence" value="ECO:0007669"/>
    <property type="project" value="InterPro"/>
</dbReference>
<protein>
    <recommendedName>
        <fullName evidence="3">NADPH-dependent FMN reductase-like domain-containing protein</fullName>
    </recommendedName>
</protein>
<dbReference type="EMBL" id="CP016757">
    <property type="protein sequence ID" value="ANZ45731.1"/>
    <property type="molecule type" value="Genomic_DNA"/>
</dbReference>
<dbReference type="InterPro" id="IPR051796">
    <property type="entry name" value="ISF_SsuE-like"/>
</dbReference>
<dbReference type="STRING" id="1197717.BED41_11970"/>
<dbReference type="InterPro" id="IPR005025">
    <property type="entry name" value="FMN_Rdtase-like_dom"/>
</dbReference>
<evidence type="ECO:0000313" key="5">
    <source>
        <dbReference type="Proteomes" id="UP000093044"/>
    </source>
</evidence>
<dbReference type="RefSeq" id="WP_066746584.1">
    <property type="nucleotide sequence ID" value="NZ_CP016757.1"/>
</dbReference>
<feature type="domain" description="NADPH-dependent FMN reductase-like" evidence="3">
    <location>
        <begin position="1"/>
        <end position="107"/>
    </location>
</feature>
<evidence type="ECO:0000313" key="4">
    <source>
        <dbReference type="EMBL" id="ANZ45731.1"/>
    </source>
</evidence>
<organism evidence="4 5">
    <name type="scientific">Cloacibacillus porcorum</name>
    <dbReference type="NCBI Taxonomy" id="1197717"/>
    <lineage>
        <taxon>Bacteria</taxon>
        <taxon>Thermotogati</taxon>
        <taxon>Synergistota</taxon>
        <taxon>Synergistia</taxon>
        <taxon>Synergistales</taxon>
        <taxon>Synergistaceae</taxon>
        <taxon>Cloacibacillus</taxon>
    </lineage>
</organism>
<evidence type="ECO:0000256" key="1">
    <source>
        <dbReference type="ARBA" id="ARBA00022630"/>
    </source>
</evidence>
<dbReference type="PANTHER" id="PTHR43278:SF2">
    <property type="entry name" value="IRON-SULFUR FLAVOPROTEIN"/>
    <property type="match status" value="1"/>
</dbReference>
<dbReference type="AlphaFoldDB" id="A0A1B2I6X8"/>
<keyword evidence="2" id="KW-0288">FMN</keyword>
<dbReference type="OrthoDB" id="6398207at2"/>
<dbReference type="Pfam" id="PF03358">
    <property type="entry name" value="FMN_red"/>
    <property type="match status" value="1"/>
</dbReference>
<dbReference type="SUPFAM" id="SSF52218">
    <property type="entry name" value="Flavoproteins"/>
    <property type="match status" value="1"/>
</dbReference>
<dbReference type="PANTHER" id="PTHR43278">
    <property type="entry name" value="NAD(P)H-DEPENDENT FMN-CONTAINING OXIDOREDUCTASE YWQN-RELATED"/>
    <property type="match status" value="1"/>
</dbReference>
<accession>A0A1B2I6X8</accession>
<name>A0A1B2I6X8_9BACT</name>
<evidence type="ECO:0000256" key="2">
    <source>
        <dbReference type="ARBA" id="ARBA00022643"/>
    </source>
</evidence>
<reference evidence="4" key="1">
    <citation type="submission" date="2016-08" db="EMBL/GenBank/DDBJ databases">
        <title>Complete genome of Cloacibacillus porcorum.</title>
        <authorList>
            <person name="Looft T."/>
            <person name="Bayles D.O."/>
            <person name="Alt D.P."/>
        </authorList>
    </citation>
    <scope>NUCLEOTIDE SEQUENCE [LARGE SCALE GENOMIC DNA]</scope>
    <source>
        <strain evidence="4">CL-84</strain>
    </source>
</reference>